<dbReference type="Proteomes" id="UP000539313">
    <property type="component" value="Unassembled WGS sequence"/>
</dbReference>
<gene>
    <name evidence="1" type="ORF">HNR21_002288</name>
</gene>
<organism evidence="1 2">
    <name type="scientific">Thermomonospora cellulosilytica</name>
    <dbReference type="NCBI Taxonomy" id="1411118"/>
    <lineage>
        <taxon>Bacteria</taxon>
        <taxon>Bacillati</taxon>
        <taxon>Actinomycetota</taxon>
        <taxon>Actinomycetes</taxon>
        <taxon>Streptosporangiales</taxon>
        <taxon>Thermomonosporaceae</taxon>
        <taxon>Thermomonospora</taxon>
    </lineage>
</organism>
<comment type="caution">
    <text evidence="1">The sequence shown here is derived from an EMBL/GenBank/DDBJ whole genome shotgun (WGS) entry which is preliminary data.</text>
</comment>
<evidence type="ECO:0000313" key="1">
    <source>
        <dbReference type="EMBL" id="MBA9003406.1"/>
    </source>
</evidence>
<sequence>MKLLIGAIAAAIVVAVGVGVFAYSAMTEEKELRHPTQAELRRAMPDLAAAELKSRGHALRRPLTCTDMTGWTARRMRVRCTGVTAQGLPVEAYGAAEKATRVEYFTILVDGRPVVQNAPCLAADCRPED</sequence>
<name>A0A7W3R881_9ACTN</name>
<dbReference type="RefSeq" id="WP_119727156.1">
    <property type="nucleotide sequence ID" value="NZ_JACJII010000001.1"/>
</dbReference>
<dbReference type="EMBL" id="JACJII010000001">
    <property type="protein sequence ID" value="MBA9003406.1"/>
    <property type="molecule type" value="Genomic_DNA"/>
</dbReference>
<accession>A0A7W3R881</accession>
<dbReference type="AlphaFoldDB" id="A0A7W3R881"/>
<keyword evidence="2" id="KW-1185">Reference proteome</keyword>
<evidence type="ECO:0008006" key="3">
    <source>
        <dbReference type="Google" id="ProtNLM"/>
    </source>
</evidence>
<reference evidence="1 2" key="1">
    <citation type="submission" date="2020-08" db="EMBL/GenBank/DDBJ databases">
        <title>Sequencing the genomes of 1000 actinobacteria strains.</title>
        <authorList>
            <person name="Klenk H.-P."/>
        </authorList>
    </citation>
    <scope>NUCLEOTIDE SEQUENCE [LARGE SCALE GENOMIC DNA]</scope>
    <source>
        <strain evidence="1 2">DSM 45823</strain>
    </source>
</reference>
<evidence type="ECO:0000313" key="2">
    <source>
        <dbReference type="Proteomes" id="UP000539313"/>
    </source>
</evidence>
<proteinExistence type="predicted"/>
<protein>
    <recommendedName>
        <fullName evidence="3">DUF4333 domain-containing protein</fullName>
    </recommendedName>
</protein>